<gene>
    <name evidence="3" type="ORF">BLA17378_03756</name>
</gene>
<dbReference type="Proteomes" id="UP000494120">
    <property type="component" value="Unassembled WGS sequence"/>
</dbReference>
<evidence type="ECO:0000313" key="4">
    <source>
        <dbReference type="Proteomes" id="UP000494120"/>
    </source>
</evidence>
<dbReference type="PANTHER" id="PTHR33375">
    <property type="entry name" value="CHROMOSOME-PARTITIONING PROTEIN PARB-RELATED"/>
    <property type="match status" value="1"/>
</dbReference>
<comment type="caution">
    <text evidence="3">The sequence shown here is derived from an EMBL/GenBank/DDBJ whole genome shotgun (WGS) entry which is preliminary data.</text>
</comment>
<dbReference type="EMBL" id="CABVQG010000013">
    <property type="protein sequence ID" value="VWC78633.1"/>
    <property type="molecule type" value="Genomic_DNA"/>
</dbReference>
<sequence length="293" mass="31939">MGRSSKEVYGASGQGNVLGMDPDAFTLVTDPTHPLYDRRVHQAPDEKTIRNYRAHGVFTPVVFYKDVETGQFLIVEGRRRVINARELNRRLRDEGLEPITIPAIPKRVLSDGVKPFVGVMISANEIRQGDSLVNRAEKMARALDVGHTLEAVSAMFGVNEATVTSAMKLLECCMAVRDAVEAGTITQVVAMKLAKLSPDEQRAKLAGIEAAIEGKVGHERSRAMRAALDAAPVKRAKPTRKDIAEALKTATGERAEALRWVLGLVDGEQAPDVDPRQMTIDDADASTKTEKAE</sequence>
<dbReference type="SUPFAM" id="SSF109709">
    <property type="entry name" value="KorB DNA-binding domain-like"/>
    <property type="match status" value="1"/>
</dbReference>
<evidence type="ECO:0000256" key="1">
    <source>
        <dbReference type="SAM" id="MobiDB-lite"/>
    </source>
</evidence>
<dbReference type="Pfam" id="PF17762">
    <property type="entry name" value="HTH_ParB"/>
    <property type="match status" value="1"/>
</dbReference>
<protein>
    <submittedName>
        <fullName evidence="3">Gp58</fullName>
    </submittedName>
</protein>
<keyword evidence="4" id="KW-1185">Reference proteome</keyword>
<feature type="domain" description="ParB/Spo0J HTH" evidence="2">
    <location>
        <begin position="133"/>
        <end position="206"/>
    </location>
</feature>
<name>A0ABY6XTD9_9BURK</name>
<feature type="region of interest" description="Disordered" evidence="1">
    <location>
        <begin position="270"/>
        <end position="293"/>
    </location>
</feature>
<evidence type="ECO:0000313" key="3">
    <source>
        <dbReference type="EMBL" id="VWC78633.1"/>
    </source>
</evidence>
<dbReference type="RefSeq" id="WP_174958014.1">
    <property type="nucleotide sequence ID" value="NZ_CABVQG010000013.1"/>
</dbReference>
<dbReference type="Gene3D" id="1.10.10.2830">
    <property type="match status" value="1"/>
</dbReference>
<organism evidence="3 4">
    <name type="scientific">Burkholderia aenigmatica</name>
    <dbReference type="NCBI Taxonomy" id="2015348"/>
    <lineage>
        <taxon>Bacteria</taxon>
        <taxon>Pseudomonadati</taxon>
        <taxon>Pseudomonadota</taxon>
        <taxon>Betaproteobacteria</taxon>
        <taxon>Burkholderiales</taxon>
        <taxon>Burkholderiaceae</taxon>
        <taxon>Burkholderia</taxon>
        <taxon>Burkholderia cepacia complex</taxon>
    </lineage>
</organism>
<dbReference type="PANTHER" id="PTHR33375:SF1">
    <property type="entry name" value="CHROMOSOME-PARTITIONING PROTEIN PARB-RELATED"/>
    <property type="match status" value="1"/>
</dbReference>
<reference evidence="3 4" key="1">
    <citation type="submission" date="2019-09" db="EMBL/GenBank/DDBJ databases">
        <authorList>
            <person name="Depoorter E."/>
        </authorList>
    </citation>
    <scope>NUCLEOTIDE SEQUENCE [LARGE SCALE GENOMIC DNA]</scope>
    <source>
        <strain evidence="3 4">R-17378</strain>
    </source>
</reference>
<evidence type="ECO:0000259" key="2">
    <source>
        <dbReference type="Pfam" id="PF17762"/>
    </source>
</evidence>
<dbReference type="InterPro" id="IPR041468">
    <property type="entry name" value="HTH_ParB/Spo0J"/>
</dbReference>
<proteinExistence type="predicted"/>
<dbReference type="InterPro" id="IPR050336">
    <property type="entry name" value="Chromosome_partition/occlusion"/>
</dbReference>
<accession>A0ABY6XTD9</accession>